<name>A0ABD2IBK6_9BILA</name>
<feature type="transmembrane region" description="Helical" evidence="1">
    <location>
        <begin position="6"/>
        <end position="24"/>
    </location>
</feature>
<dbReference type="AlphaFoldDB" id="A0ABD2IBK6"/>
<protein>
    <submittedName>
        <fullName evidence="2">Uncharacterized protein</fullName>
    </submittedName>
</protein>
<evidence type="ECO:0000313" key="2">
    <source>
        <dbReference type="EMBL" id="KAL3077699.1"/>
    </source>
</evidence>
<evidence type="ECO:0000256" key="1">
    <source>
        <dbReference type="SAM" id="Phobius"/>
    </source>
</evidence>
<dbReference type="Proteomes" id="UP001620626">
    <property type="component" value="Unassembled WGS sequence"/>
</dbReference>
<keyword evidence="1" id="KW-1133">Transmembrane helix</keyword>
<comment type="caution">
    <text evidence="2">The sequence shown here is derived from an EMBL/GenBank/DDBJ whole genome shotgun (WGS) entry which is preliminary data.</text>
</comment>
<organism evidence="2 3">
    <name type="scientific">Heterodera trifolii</name>
    <dbReference type="NCBI Taxonomy" id="157864"/>
    <lineage>
        <taxon>Eukaryota</taxon>
        <taxon>Metazoa</taxon>
        <taxon>Ecdysozoa</taxon>
        <taxon>Nematoda</taxon>
        <taxon>Chromadorea</taxon>
        <taxon>Rhabditida</taxon>
        <taxon>Tylenchina</taxon>
        <taxon>Tylenchomorpha</taxon>
        <taxon>Tylenchoidea</taxon>
        <taxon>Heteroderidae</taxon>
        <taxon>Heteroderinae</taxon>
        <taxon>Heterodera</taxon>
    </lineage>
</organism>
<feature type="transmembrane region" description="Helical" evidence="1">
    <location>
        <begin position="36"/>
        <end position="59"/>
    </location>
</feature>
<evidence type="ECO:0000313" key="3">
    <source>
        <dbReference type="Proteomes" id="UP001620626"/>
    </source>
</evidence>
<keyword evidence="1" id="KW-0472">Membrane</keyword>
<dbReference type="EMBL" id="JBICBT010001224">
    <property type="protein sequence ID" value="KAL3077699.1"/>
    <property type="molecule type" value="Genomic_DNA"/>
</dbReference>
<accession>A0ABD2IBK6</accession>
<reference evidence="2 3" key="1">
    <citation type="submission" date="2024-10" db="EMBL/GenBank/DDBJ databases">
        <authorList>
            <person name="Kim D."/>
        </authorList>
    </citation>
    <scope>NUCLEOTIDE SEQUENCE [LARGE SCALE GENOMIC DNA]</scope>
    <source>
        <strain evidence="2">BH-2024</strain>
    </source>
</reference>
<keyword evidence="1" id="KW-0812">Transmembrane</keyword>
<gene>
    <name evidence="2" type="ORF">niasHT_037458</name>
</gene>
<keyword evidence="3" id="KW-1185">Reference proteome</keyword>
<proteinExistence type="predicted"/>
<sequence>MSINLIFYIGTIFCFKFVFGWLNLSAFTLSHIARPVAYAFFLLGHCSSAPVLFITSTVYRRAYQSVPCWPNNQVTPVQNFVLQPIITNNGGAHANPRQL</sequence>